<dbReference type="RefSeq" id="XP_025369847.1">
    <property type="nucleotide sequence ID" value="XM_025510167.1"/>
</dbReference>
<evidence type="ECO:0000259" key="8">
    <source>
        <dbReference type="PROSITE" id="PS50011"/>
    </source>
</evidence>
<keyword evidence="3 6" id="KW-0547">Nucleotide-binding</keyword>
<dbReference type="SUPFAM" id="SSF56112">
    <property type="entry name" value="Protein kinase-like (PK-like)"/>
    <property type="match status" value="1"/>
</dbReference>
<evidence type="ECO:0000256" key="7">
    <source>
        <dbReference type="SAM" id="MobiDB-lite"/>
    </source>
</evidence>
<evidence type="ECO:0000256" key="2">
    <source>
        <dbReference type="ARBA" id="ARBA00022679"/>
    </source>
</evidence>
<keyword evidence="2" id="KW-0808">Transferase</keyword>
<dbReference type="EMBL" id="KZ819377">
    <property type="protein sequence ID" value="PWN42687.1"/>
    <property type="molecule type" value="Genomic_DNA"/>
</dbReference>
<feature type="compositionally biased region" description="Polar residues" evidence="7">
    <location>
        <begin position="111"/>
        <end position="129"/>
    </location>
</feature>
<keyword evidence="10" id="KW-1185">Reference proteome</keyword>
<reference evidence="9 10" key="1">
    <citation type="journal article" date="2018" name="Mol. Biol. Evol.">
        <title>Broad Genomic Sampling Reveals a Smut Pathogenic Ancestry of the Fungal Clade Ustilaginomycotina.</title>
        <authorList>
            <person name="Kijpornyongpan T."/>
            <person name="Mondo S.J."/>
            <person name="Barry K."/>
            <person name="Sandor L."/>
            <person name="Lee J."/>
            <person name="Lipzen A."/>
            <person name="Pangilinan J."/>
            <person name="LaButti K."/>
            <person name="Hainaut M."/>
            <person name="Henrissat B."/>
            <person name="Grigoriev I.V."/>
            <person name="Spatafora J.W."/>
            <person name="Aime M.C."/>
        </authorList>
    </citation>
    <scope>NUCLEOTIDE SEQUENCE [LARGE SCALE GENOMIC DNA]</scope>
    <source>
        <strain evidence="9 10">MCA 4658</strain>
    </source>
</reference>
<evidence type="ECO:0000256" key="5">
    <source>
        <dbReference type="ARBA" id="ARBA00022840"/>
    </source>
</evidence>
<accession>A0A316VYF2</accession>
<evidence type="ECO:0000256" key="6">
    <source>
        <dbReference type="PIRSR" id="PIRSR630616-2"/>
    </source>
</evidence>
<evidence type="ECO:0000313" key="9">
    <source>
        <dbReference type="EMBL" id="PWN42687.1"/>
    </source>
</evidence>
<dbReference type="GO" id="GO:0004674">
    <property type="term" value="F:protein serine/threonine kinase activity"/>
    <property type="evidence" value="ECO:0007669"/>
    <property type="project" value="UniProtKB-KW"/>
</dbReference>
<feature type="compositionally biased region" description="Polar residues" evidence="7">
    <location>
        <begin position="77"/>
        <end position="94"/>
    </location>
</feature>
<dbReference type="OrthoDB" id="1738954at2759"/>
<evidence type="ECO:0000256" key="3">
    <source>
        <dbReference type="ARBA" id="ARBA00022741"/>
    </source>
</evidence>
<dbReference type="GO" id="GO:0005524">
    <property type="term" value="F:ATP binding"/>
    <property type="evidence" value="ECO:0007669"/>
    <property type="project" value="UniProtKB-KW"/>
</dbReference>
<dbReference type="InterPro" id="IPR000719">
    <property type="entry name" value="Prot_kinase_dom"/>
</dbReference>
<proteinExistence type="predicted"/>
<dbReference type="PANTHER" id="PTHR24350">
    <property type="entry name" value="SERINE/THREONINE-PROTEIN KINASE IAL-RELATED"/>
    <property type="match status" value="1"/>
</dbReference>
<keyword evidence="4" id="KW-0418">Kinase</keyword>
<dbReference type="InParanoid" id="A0A316VYF2"/>
<name>A0A316VYF2_9BASI</name>
<feature type="region of interest" description="Disordered" evidence="7">
    <location>
        <begin position="1"/>
        <end position="129"/>
    </location>
</feature>
<dbReference type="InterPro" id="IPR030616">
    <property type="entry name" value="Aur-like"/>
</dbReference>
<keyword evidence="5 6" id="KW-0067">ATP-binding</keyword>
<dbReference type="InterPro" id="IPR011009">
    <property type="entry name" value="Kinase-like_dom_sf"/>
</dbReference>
<evidence type="ECO:0000313" key="10">
    <source>
        <dbReference type="Proteomes" id="UP000245783"/>
    </source>
</evidence>
<evidence type="ECO:0000256" key="4">
    <source>
        <dbReference type="ARBA" id="ARBA00022777"/>
    </source>
</evidence>
<dbReference type="PROSITE" id="PS50011">
    <property type="entry name" value="PROTEIN_KINASE_DOM"/>
    <property type="match status" value="1"/>
</dbReference>
<feature type="compositionally biased region" description="Polar residues" evidence="7">
    <location>
        <begin position="21"/>
        <end position="36"/>
    </location>
</feature>
<dbReference type="GeneID" id="37032037"/>
<gene>
    <name evidence="9" type="ORF">IE81DRAFT_118616</name>
</gene>
<keyword evidence="1" id="KW-0723">Serine/threonine-protein kinase</keyword>
<dbReference type="Gene3D" id="3.30.200.20">
    <property type="entry name" value="Phosphorylase Kinase, domain 1"/>
    <property type="match status" value="1"/>
</dbReference>
<sequence>MVFGQFKNLIRHGKAAKEEATASSPQGSTNHSNGSKMRQVPDSHYQALDTLEPMAGQSTVSPTPATAKGTMAAPVTATAQQGGQKSTQHPQNGGAQAHLDEARARVAGSVHSHSQRANSYQEDNVAQYNPQSEKIVQEERAASEKLPSYEGLSDRFTLIKKMGDGAFSNVYMARDQKTGQKVAIKVVRKYELNSNQDRLDPQFRKKNRVTEVRSQCFPFPRSGGRACKGMLSATGRRLLARETSCGSSLDDLYESSPRRAWHCSASE</sequence>
<dbReference type="STRING" id="1522189.A0A316VYF2"/>
<feature type="domain" description="Protein kinase" evidence="8">
    <location>
        <begin position="156"/>
        <end position="267"/>
    </location>
</feature>
<dbReference type="Proteomes" id="UP000245783">
    <property type="component" value="Unassembled WGS sequence"/>
</dbReference>
<feature type="binding site" evidence="6">
    <location>
        <position position="185"/>
    </location>
    <ligand>
        <name>ATP</name>
        <dbReference type="ChEBI" id="CHEBI:30616"/>
    </ligand>
</feature>
<organism evidence="9 10">
    <name type="scientific">Ceraceosorus guamensis</name>
    <dbReference type="NCBI Taxonomy" id="1522189"/>
    <lineage>
        <taxon>Eukaryota</taxon>
        <taxon>Fungi</taxon>
        <taxon>Dikarya</taxon>
        <taxon>Basidiomycota</taxon>
        <taxon>Ustilaginomycotina</taxon>
        <taxon>Exobasidiomycetes</taxon>
        <taxon>Ceraceosorales</taxon>
        <taxon>Ceraceosoraceae</taxon>
        <taxon>Ceraceosorus</taxon>
    </lineage>
</organism>
<dbReference type="AlphaFoldDB" id="A0A316VYF2"/>
<evidence type="ECO:0000256" key="1">
    <source>
        <dbReference type="ARBA" id="ARBA00022527"/>
    </source>
</evidence>
<protein>
    <recommendedName>
        <fullName evidence="8">Protein kinase domain-containing protein</fullName>
    </recommendedName>
</protein>